<evidence type="ECO:0000313" key="6">
    <source>
        <dbReference type="Proteomes" id="UP000006352"/>
    </source>
</evidence>
<dbReference type="RefSeq" id="XP_012183245.1">
    <property type="nucleotide sequence ID" value="XM_012327855.1"/>
</dbReference>
<dbReference type="PROSITE" id="PS50118">
    <property type="entry name" value="HMG_BOX_2"/>
    <property type="match status" value="1"/>
</dbReference>
<dbReference type="Proteomes" id="UP000006352">
    <property type="component" value="Unassembled WGS sequence"/>
</dbReference>
<evidence type="ECO:0000256" key="3">
    <source>
        <dbReference type="SAM" id="MobiDB-lite"/>
    </source>
</evidence>
<dbReference type="HOGENOM" id="CLU_083981_0_0_1"/>
<dbReference type="SUPFAM" id="SSF47095">
    <property type="entry name" value="HMG-box"/>
    <property type="match status" value="1"/>
</dbReference>
<dbReference type="EMBL" id="HE797137">
    <property type="protein sequence ID" value="CCM03962.1"/>
    <property type="molecule type" value="Genomic_DNA"/>
</dbReference>
<evidence type="ECO:0000256" key="1">
    <source>
        <dbReference type="ARBA" id="ARBA00023125"/>
    </source>
</evidence>
<evidence type="ECO:0000259" key="4">
    <source>
        <dbReference type="PROSITE" id="PS50118"/>
    </source>
</evidence>
<keyword evidence="1 2" id="KW-0238">DNA-binding</keyword>
<organism evidence="5 6">
    <name type="scientific">Fibroporia radiculosa</name>
    <dbReference type="NCBI Taxonomy" id="599839"/>
    <lineage>
        <taxon>Eukaryota</taxon>
        <taxon>Fungi</taxon>
        <taxon>Dikarya</taxon>
        <taxon>Basidiomycota</taxon>
        <taxon>Agaricomycotina</taxon>
        <taxon>Agaricomycetes</taxon>
        <taxon>Polyporales</taxon>
        <taxon>Fibroporiaceae</taxon>
        <taxon>Fibroporia</taxon>
    </lineage>
</organism>
<feature type="DNA-binding region" description="HMG box" evidence="2">
    <location>
        <begin position="98"/>
        <end position="166"/>
    </location>
</feature>
<dbReference type="SMART" id="SM00398">
    <property type="entry name" value="HMG"/>
    <property type="match status" value="1"/>
</dbReference>
<accession>J4HYL7</accession>
<dbReference type="InParanoid" id="J4HYL7"/>
<dbReference type="InterPro" id="IPR050342">
    <property type="entry name" value="HMGB"/>
</dbReference>
<evidence type="ECO:0000256" key="2">
    <source>
        <dbReference type="PROSITE-ProRule" id="PRU00267"/>
    </source>
</evidence>
<keyword evidence="6" id="KW-1185">Reference proteome</keyword>
<dbReference type="InterPro" id="IPR009071">
    <property type="entry name" value="HMG_box_dom"/>
</dbReference>
<feature type="compositionally biased region" description="Acidic residues" evidence="3">
    <location>
        <begin position="197"/>
        <end position="207"/>
    </location>
</feature>
<keyword evidence="2" id="KW-0539">Nucleus</keyword>
<reference evidence="5 6" key="1">
    <citation type="journal article" date="2012" name="Appl. Environ. Microbiol.">
        <title>Short-read sequencing for genomic analysis of the brown rot fungus Fibroporia radiculosa.</title>
        <authorList>
            <person name="Tang J.D."/>
            <person name="Perkins A.D."/>
            <person name="Sonstegard T.S."/>
            <person name="Schroeder S.G."/>
            <person name="Burgess S.C."/>
            <person name="Diehl S.V."/>
        </authorList>
    </citation>
    <scope>NUCLEOTIDE SEQUENCE [LARGE SCALE GENOMIC DNA]</scope>
    <source>
        <strain evidence="5 6">TFFH 294</strain>
    </source>
</reference>
<evidence type="ECO:0000313" key="5">
    <source>
        <dbReference type="EMBL" id="CCM03962.1"/>
    </source>
</evidence>
<feature type="region of interest" description="Disordered" evidence="3">
    <location>
        <begin position="185"/>
        <end position="253"/>
    </location>
</feature>
<feature type="compositionally biased region" description="Acidic residues" evidence="3">
    <location>
        <begin position="215"/>
        <end position="225"/>
    </location>
</feature>
<name>J4HYL7_9APHY</name>
<dbReference type="Pfam" id="PF00505">
    <property type="entry name" value="HMG_box"/>
    <property type="match status" value="1"/>
</dbReference>
<dbReference type="PANTHER" id="PTHR48112">
    <property type="entry name" value="HIGH MOBILITY GROUP PROTEIN DSP1"/>
    <property type="match status" value="1"/>
</dbReference>
<proteinExistence type="predicted"/>
<protein>
    <recommendedName>
        <fullName evidence="4">HMG box domain-containing protein</fullName>
    </recommendedName>
</protein>
<dbReference type="InterPro" id="IPR036910">
    <property type="entry name" value="HMG_box_dom_sf"/>
</dbReference>
<feature type="domain" description="HMG box" evidence="4">
    <location>
        <begin position="98"/>
        <end position="166"/>
    </location>
</feature>
<dbReference type="AlphaFoldDB" id="J4HYL7"/>
<dbReference type="GeneID" id="24098873"/>
<dbReference type="GO" id="GO:0003677">
    <property type="term" value="F:DNA binding"/>
    <property type="evidence" value="ECO:0007669"/>
    <property type="project" value="UniProtKB-UniRule"/>
</dbReference>
<dbReference type="OrthoDB" id="1919336at2759"/>
<gene>
    <name evidence="5" type="ORF">FIBRA_06118</name>
</gene>
<dbReference type="STRING" id="599839.J4HYL7"/>
<dbReference type="Gene3D" id="1.10.30.10">
    <property type="entry name" value="High mobility group box domain"/>
    <property type="match status" value="1"/>
</dbReference>
<sequence>MANVPEGIAHFEFQKMQLMNGLGAVAEQLRNCASFADQFAQVVSHVQYGGAAAVGQFVMPPGGIPAQVVGGKRKSRIKVDADGRRIRTPRKLKDPNAPKRPASSYLIFQNDVRQKLKEEHPGIANNELLTMIAKLWGEMPKEKKEQYEARQKVMKDQWLVDKAQYEIGGSPDTAVPVVVAEPAIVAAAKPDKVAAESSDESEEEEEGTSTPESSSGDEDDEEEEQPPPKRSKKESGSPSKVVQTPKKQKKSKA</sequence>
<dbReference type="GO" id="GO:0005634">
    <property type="term" value="C:nucleus"/>
    <property type="evidence" value="ECO:0007669"/>
    <property type="project" value="UniProtKB-UniRule"/>
</dbReference>